<dbReference type="Gene3D" id="3.10.450.190">
    <property type="match status" value="1"/>
</dbReference>
<evidence type="ECO:0000313" key="3">
    <source>
        <dbReference type="Proteomes" id="UP000806077"/>
    </source>
</evidence>
<dbReference type="Pfam" id="PF04717">
    <property type="entry name" value="Phage_base_V"/>
    <property type="match status" value="1"/>
</dbReference>
<keyword evidence="3" id="KW-1185">Reference proteome</keyword>
<organism evidence="2 3">
    <name type="scientific">Tenacibaculum finnmarkense genomovar finnmarkense</name>
    <dbReference type="NCBI Taxonomy" id="1458503"/>
    <lineage>
        <taxon>Bacteria</taxon>
        <taxon>Pseudomonadati</taxon>
        <taxon>Bacteroidota</taxon>
        <taxon>Flavobacteriia</taxon>
        <taxon>Flavobacteriales</taxon>
        <taxon>Flavobacteriaceae</taxon>
        <taxon>Tenacibaculum</taxon>
        <taxon>Tenacibaculum finnmarkense</taxon>
    </lineage>
</organism>
<dbReference type="SUPFAM" id="SSF69255">
    <property type="entry name" value="gp5 N-terminal domain-like"/>
    <property type="match status" value="1"/>
</dbReference>
<protein>
    <recommendedName>
        <fullName evidence="1">Gp5/Type VI secretion system Vgr protein OB-fold domain-containing protein</fullName>
    </recommendedName>
</protein>
<dbReference type="InterPro" id="IPR006531">
    <property type="entry name" value="Gp5/Vgr_OB"/>
</dbReference>
<evidence type="ECO:0000313" key="2">
    <source>
        <dbReference type="EMBL" id="MBE7696287.1"/>
    </source>
</evidence>
<gene>
    <name evidence="2" type="ORF">F7645_12775</name>
</gene>
<dbReference type="Proteomes" id="UP000806077">
    <property type="component" value="Unassembled WGS sequence"/>
</dbReference>
<evidence type="ECO:0000259" key="1">
    <source>
        <dbReference type="Pfam" id="PF04717"/>
    </source>
</evidence>
<dbReference type="Gene3D" id="2.40.50.230">
    <property type="entry name" value="Gp5 N-terminal domain"/>
    <property type="match status" value="1"/>
</dbReference>
<accession>A0AAP1RHV3</accession>
<dbReference type="SUPFAM" id="SSF69349">
    <property type="entry name" value="Phage fibre proteins"/>
    <property type="match status" value="1"/>
</dbReference>
<dbReference type="RefSeq" id="WP_239759837.1">
    <property type="nucleotide sequence ID" value="NZ_WXXT01000051.1"/>
</dbReference>
<dbReference type="EMBL" id="WXXV01000050">
    <property type="protein sequence ID" value="MBE7696287.1"/>
    <property type="molecule type" value="Genomic_DNA"/>
</dbReference>
<proteinExistence type="predicted"/>
<comment type="caution">
    <text evidence="2">The sequence shown here is derived from an EMBL/GenBank/DDBJ whole genome shotgun (WGS) entry which is preliminary data.</text>
</comment>
<dbReference type="InterPro" id="IPR037026">
    <property type="entry name" value="Vgr_OB-fold_dom_sf"/>
</dbReference>
<name>A0AAP1RHV3_9FLAO</name>
<feature type="domain" description="Gp5/Type VI secretion system Vgr protein OB-fold" evidence="1">
    <location>
        <begin position="102"/>
        <end position="181"/>
    </location>
</feature>
<reference evidence="2 3" key="1">
    <citation type="journal article" date="2020" name="Int. J. Syst. Evol. Microbiol.">
        <title>Tenacibaculum piscium sp. nov., isolated from skin ulcers of sea-farmed fish, and description of Tenacibaculum finnmarkense sp. nov. with subdivision into genomovars finnmarkense and ulcerans.</title>
        <authorList>
            <person name="Olsen A.B."/>
            <person name="Spilsberg B."/>
            <person name="Nilsen H.K."/>
            <person name="Lagesen K."/>
            <person name="Gulla S."/>
            <person name="Avendano-Herrera R."/>
            <person name="Irgang R."/>
            <person name="Duchaud E."/>
            <person name="Colquhoun D.J."/>
        </authorList>
    </citation>
    <scope>NUCLEOTIDE SEQUENCE [LARGE SCALE GENOMIC DNA]</scope>
    <source>
        <strain evidence="2 3">TNO037</strain>
    </source>
</reference>
<dbReference type="AlphaFoldDB" id="A0AAP1RHV3"/>
<feature type="non-terminal residue" evidence="2">
    <location>
        <position position="1"/>
    </location>
</feature>
<sequence length="349" mass="37316">ANRNEIDTIVANKQAGKVSTANILSGTSSKQGLTVGTVIKVTGAQRGIDSFNVKNYGEYIITKITHTATGSSEYCNEFAAISSGIAILPEPSVSLPEASPQLATVLSNEDPNQKGRVQVQFQWQTAGMKTSWIRVMTPDAGSSDNHTQNRGQVFIPEIGDQVMIGFRYNDPNRPFVMGSLFHGNNGAGGKADNNIKSIITKSGHILEFNDTKKHESIKITDKKGNQILIDTAGETITINALKDINLKAGKNINIEAGENINIMAGKNLEESVGENKISAIAKHTSITSGADYTLMASNIYETADGNFEGNAETISKTADKEITISAVKNVSKHATGKLNTNSNENSNLS</sequence>